<name>A0A9P6H5T3_9AGAM</name>
<organism evidence="2 3">
    <name type="scientific">Thelephora terrestris</name>
    <dbReference type="NCBI Taxonomy" id="56493"/>
    <lineage>
        <taxon>Eukaryota</taxon>
        <taxon>Fungi</taxon>
        <taxon>Dikarya</taxon>
        <taxon>Basidiomycota</taxon>
        <taxon>Agaricomycotina</taxon>
        <taxon>Agaricomycetes</taxon>
        <taxon>Thelephorales</taxon>
        <taxon>Thelephoraceae</taxon>
        <taxon>Thelephora</taxon>
    </lineage>
</organism>
<sequence length="172" mass="19183">MVHALEAFSDDLLRNLQRFMSLGDTDGIETIWTCCIICLAHLAALCHFLSQTDTSSSTPMNYLYDLTVDKLCNLSLEVHIEKHPHVELLTGISWNTVLGTIDARLGLDSDAENGPLRRRKTIIAKAYDDFRANLPGFEPTSLASLVIATDGRSEDSSYPNLLVPEERERYGL</sequence>
<protein>
    <submittedName>
        <fullName evidence="2">Uncharacterized protein</fullName>
    </submittedName>
</protein>
<feature type="transmembrane region" description="Helical" evidence="1">
    <location>
        <begin position="30"/>
        <end position="50"/>
    </location>
</feature>
<keyword evidence="1" id="KW-0472">Membrane</keyword>
<evidence type="ECO:0000313" key="3">
    <source>
        <dbReference type="Proteomes" id="UP000736335"/>
    </source>
</evidence>
<comment type="caution">
    <text evidence="2">The sequence shown here is derived from an EMBL/GenBank/DDBJ whole genome shotgun (WGS) entry which is preliminary data.</text>
</comment>
<evidence type="ECO:0000313" key="2">
    <source>
        <dbReference type="EMBL" id="KAF9779639.1"/>
    </source>
</evidence>
<accession>A0A9P6H5T3</accession>
<keyword evidence="3" id="KW-1185">Reference proteome</keyword>
<keyword evidence="1" id="KW-0812">Transmembrane</keyword>
<dbReference type="AlphaFoldDB" id="A0A9P6H5T3"/>
<keyword evidence="1" id="KW-1133">Transmembrane helix</keyword>
<dbReference type="EMBL" id="WIUZ02000019">
    <property type="protein sequence ID" value="KAF9779639.1"/>
    <property type="molecule type" value="Genomic_DNA"/>
</dbReference>
<reference evidence="2" key="2">
    <citation type="submission" date="2020-11" db="EMBL/GenBank/DDBJ databases">
        <authorList>
            <consortium name="DOE Joint Genome Institute"/>
            <person name="Kuo A."/>
            <person name="Miyauchi S."/>
            <person name="Kiss E."/>
            <person name="Drula E."/>
            <person name="Kohler A."/>
            <person name="Sanchez-Garcia M."/>
            <person name="Andreopoulos B."/>
            <person name="Barry K.W."/>
            <person name="Bonito G."/>
            <person name="Buee M."/>
            <person name="Carver A."/>
            <person name="Chen C."/>
            <person name="Cichocki N."/>
            <person name="Clum A."/>
            <person name="Culley D."/>
            <person name="Crous P.W."/>
            <person name="Fauchery L."/>
            <person name="Girlanda M."/>
            <person name="Hayes R."/>
            <person name="Keri Z."/>
            <person name="Labutti K."/>
            <person name="Lipzen A."/>
            <person name="Lombard V."/>
            <person name="Magnuson J."/>
            <person name="Maillard F."/>
            <person name="Morin E."/>
            <person name="Murat C."/>
            <person name="Nolan M."/>
            <person name="Ohm R."/>
            <person name="Pangilinan J."/>
            <person name="Pereira M."/>
            <person name="Perotto S."/>
            <person name="Peter M."/>
            <person name="Riley R."/>
            <person name="Sitrit Y."/>
            <person name="Stielow B."/>
            <person name="Szollosi G."/>
            <person name="Zifcakova L."/>
            <person name="Stursova M."/>
            <person name="Spatafora J.W."/>
            <person name="Tedersoo L."/>
            <person name="Vaario L.-M."/>
            <person name="Yamada A."/>
            <person name="Yan M."/>
            <person name="Wang P."/>
            <person name="Xu J."/>
            <person name="Bruns T."/>
            <person name="Baldrian P."/>
            <person name="Vilgalys R."/>
            <person name="Henrissat B."/>
            <person name="Grigoriev I.V."/>
            <person name="Hibbett D."/>
            <person name="Nagy L.G."/>
            <person name="Martin F.M."/>
        </authorList>
    </citation>
    <scope>NUCLEOTIDE SEQUENCE</scope>
    <source>
        <strain evidence="2">UH-Tt-Lm1</strain>
    </source>
</reference>
<dbReference type="OrthoDB" id="3299181at2759"/>
<dbReference type="Proteomes" id="UP000736335">
    <property type="component" value="Unassembled WGS sequence"/>
</dbReference>
<proteinExistence type="predicted"/>
<evidence type="ECO:0000256" key="1">
    <source>
        <dbReference type="SAM" id="Phobius"/>
    </source>
</evidence>
<gene>
    <name evidence="2" type="ORF">BJ322DRAFT_1088430</name>
</gene>
<reference evidence="2" key="1">
    <citation type="journal article" date="2020" name="Nat. Commun.">
        <title>Large-scale genome sequencing of mycorrhizal fungi provides insights into the early evolution of symbiotic traits.</title>
        <authorList>
            <person name="Miyauchi S."/>
            <person name="Kiss E."/>
            <person name="Kuo A."/>
            <person name="Drula E."/>
            <person name="Kohler A."/>
            <person name="Sanchez-Garcia M."/>
            <person name="Morin E."/>
            <person name="Andreopoulos B."/>
            <person name="Barry K.W."/>
            <person name="Bonito G."/>
            <person name="Buee M."/>
            <person name="Carver A."/>
            <person name="Chen C."/>
            <person name="Cichocki N."/>
            <person name="Clum A."/>
            <person name="Culley D."/>
            <person name="Crous P.W."/>
            <person name="Fauchery L."/>
            <person name="Girlanda M."/>
            <person name="Hayes R.D."/>
            <person name="Keri Z."/>
            <person name="LaButti K."/>
            <person name="Lipzen A."/>
            <person name="Lombard V."/>
            <person name="Magnuson J."/>
            <person name="Maillard F."/>
            <person name="Murat C."/>
            <person name="Nolan M."/>
            <person name="Ohm R.A."/>
            <person name="Pangilinan J."/>
            <person name="Pereira M.F."/>
            <person name="Perotto S."/>
            <person name="Peter M."/>
            <person name="Pfister S."/>
            <person name="Riley R."/>
            <person name="Sitrit Y."/>
            <person name="Stielow J.B."/>
            <person name="Szollosi G."/>
            <person name="Zifcakova L."/>
            <person name="Stursova M."/>
            <person name="Spatafora J.W."/>
            <person name="Tedersoo L."/>
            <person name="Vaario L.M."/>
            <person name="Yamada A."/>
            <person name="Yan M."/>
            <person name="Wang P."/>
            <person name="Xu J."/>
            <person name="Bruns T."/>
            <person name="Baldrian P."/>
            <person name="Vilgalys R."/>
            <person name="Dunand C."/>
            <person name="Henrissat B."/>
            <person name="Grigoriev I.V."/>
            <person name="Hibbett D."/>
            <person name="Nagy L.G."/>
            <person name="Martin F.M."/>
        </authorList>
    </citation>
    <scope>NUCLEOTIDE SEQUENCE</scope>
    <source>
        <strain evidence="2">UH-Tt-Lm1</strain>
    </source>
</reference>